<dbReference type="Gene3D" id="2.60.40.420">
    <property type="entry name" value="Cupredoxins - blue copper proteins"/>
    <property type="match status" value="3"/>
</dbReference>
<dbReference type="InterPro" id="IPR045087">
    <property type="entry name" value="Cu-oxidase_fam"/>
</dbReference>
<dbReference type="GO" id="GO:0005507">
    <property type="term" value="F:copper ion binding"/>
    <property type="evidence" value="ECO:0007669"/>
    <property type="project" value="InterPro"/>
</dbReference>
<protein>
    <submittedName>
        <fullName evidence="6">Bilirubin oxidase</fullName>
        <ecNumber evidence="6">1.3.3.5</ecNumber>
    </submittedName>
</protein>
<feature type="domain" description="Plastocyanin-like" evidence="3">
    <location>
        <begin position="243"/>
        <end position="315"/>
    </location>
</feature>
<dbReference type="EC" id="1.3.3.5" evidence="6"/>
<evidence type="ECO:0000259" key="5">
    <source>
        <dbReference type="Pfam" id="PF07732"/>
    </source>
</evidence>
<keyword evidence="6" id="KW-0614">Plasmid</keyword>
<dbReference type="Pfam" id="PF07731">
    <property type="entry name" value="Cu-oxidase_2"/>
    <property type="match status" value="1"/>
</dbReference>
<dbReference type="Pfam" id="PF00394">
    <property type="entry name" value="Cu-oxidase"/>
    <property type="match status" value="1"/>
</dbReference>
<dbReference type="PROSITE" id="PS00080">
    <property type="entry name" value="MULTICOPPER_OXIDASE2"/>
    <property type="match status" value="1"/>
</dbReference>
<feature type="domain" description="Plastocyanin-like" evidence="4">
    <location>
        <begin position="372"/>
        <end position="496"/>
    </location>
</feature>
<dbReference type="InterPro" id="IPR011706">
    <property type="entry name" value="Cu-oxidase_C"/>
</dbReference>
<dbReference type="AlphaFoldDB" id="A0A7U3ZRL7"/>
<dbReference type="InterPro" id="IPR008972">
    <property type="entry name" value="Cupredoxin"/>
</dbReference>
<dbReference type="PANTHER" id="PTHR48267">
    <property type="entry name" value="CUPREDOXIN SUPERFAMILY PROTEIN"/>
    <property type="match status" value="1"/>
</dbReference>
<evidence type="ECO:0000313" key="6">
    <source>
        <dbReference type="EMBL" id="AEI52084.1"/>
    </source>
</evidence>
<proteinExistence type="predicted"/>
<name>A0A7U3ZRL7_RUNSL</name>
<evidence type="ECO:0000256" key="1">
    <source>
        <dbReference type="ARBA" id="ARBA00022723"/>
    </source>
</evidence>
<reference evidence="6 7" key="2">
    <citation type="journal article" date="2012" name="Stand. Genomic Sci.">
        <title>Complete genome sequence of the aquatic bacterium Runella slithyformis type strain (LSU 4(T)).</title>
        <authorList>
            <person name="Copeland A."/>
            <person name="Zhang X."/>
            <person name="Misra M."/>
            <person name="Lapidus A."/>
            <person name="Nolan M."/>
            <person name="Lucas S."/>
            <person name="Deshpande S."/>
            <person name="Cheng J.F."/>
            <person name="Tapia R."/>
            <person name="Goodwin L.A."/>
            <person name="Pitluck S."/>
            <person name="Liolios K."/>
            <person name="Pagani I."/>
            <person name="Ivanova N."/>
            <person name="Mikhailova N."/>
            <person name="Pati A."/>
            <person name="Chen A."/>
            <person name="Palaniappan K."/>
            <person name="Land M."/>
            <person name="Hauser L."/>
            <person name="Pan C."/>
            <person name="Jeffries C.D."/>
            <person name="Detter J.C."/>
            <person name="Brambilla E.M."/>
            <person name="Rohde M."/>
            <person name="Djao O.D."/>
            <person name="Goker M."/>
            <person name="Sikorski J."/>
            <person name="Tindall B.J."/>
            <person name="Woyke T."/>
            <person name="Bristow J."/>
            <person name="Eisen J.A."/>
            <person name="Markowitz V."/>
            <person name="Hugenholtz P."/>
            <person name="Kyrpides N.C."/>
            <person name="Klenk H.P."/>
            <person name="Mavromatis K."/>
        </authorList>
    </citation>
    <scope>NUCLEOTIDE SEQUENCE [LARGE SCALE GENOMIC DNA]</scope>
    <source>
        <strain evidence="7">ATCC 29530 / DSM 19594 / LMG 11500 / NCIMB 11436 / LSU 4</strain>
    </source>
</reference>
<dbReference type="SUPFAM" id="SSF49503">
    <property type="entry name" value="Cupredoxins"/>
    <property type="match status" value="3"/>
</dbReference>
<evidence type="ECO:0000259" key="4">
    <source>
        <dbReference type="Pfam" id="PF07731"/>
    </source>
</evidence>
<accession>A0A7U3ZRL7</accession>
<dbReference type="PROSITE" id="PS00079">
    <property type="entry name" value="MULTICOPPER_OXIDASE1"/>
    <property type="match status" value="1"/>
</dbReference>
<geneLocation type="plasmid" evidence="6 7">
    <name>pRUNSL02</name>
</geneLocation>
<keyword evidence="2 6" id="KW-0560">Oxidoreductase</keyword>
<dbReference type="InterPro" id="IPR033138">
    <property type="entry name" value="Cu_oxidase_CS"/>
</dbReference>
<dbReference type="GO" id="GO:0047705">
    <property type="term" value="F:bilirubin oxidase activity"/>
    <property type="evidence" value="ECO:0007669"/>
    <property type="project" value="UniProtKB-EC"/>
</dbReference>
<keyword evidence="1" id="KW-0479">Metal-binding</keyword>
<dbReference type="Pfam" id="PF07732">
    <property type="entry name" value="Cu-oxidase_3"/>
    <property type="match status" value="1"/>
</dbReference>
<dbReference type="InterPro" id="IPR001117">
    <property type="entry name" value="Cu-oxidase_2nd"/>
</dbReference>
<dbReference type="EMBL" id="CP002861">
    <property type="protein sequence ID" value="AEI52084.1"/>
    <property type="molecule type" value="Genomic_DNA"/>
</dbReference>
<evidence type="ECO:0000256" key="2">
    <source>
        <dbReference type="ARBA" id="ARBA00023002"/>
    </source>
</evidence>
<reference evidence="7" key="1">
    <citation type="submission" date="2011-06" db="EMBL/GenBank/DDBJ databases">
        <title>The complete genome of plasmid 2 of Runella slithyformis DSM 19594.</title>
        <authorList>
            <consortium name="US DOE Joint Genome Institute (JGI-PGF)"/>
            <person name="Lucas S."/>
            <person name="Han J."/>
            <person name="Lapidus A."/>
            <person name="Bruce D."/>
            <person name="Goodwin L."/>
            <person name="Pitluck S."/>
            <person name="Peters L."/>
            <person name="Kyrpides N."/>
            <person name="Mavromatis K."/>
            <person name="Ivanova N."/>
            <person name="Ovchinnikova G."/>
            <person name="Zhang X."/>
            <person name="Misra M."/>
            <person name="Detter J.C."/>
            <person name="Tapia R."/>
            <person name="Han C."/>
            <person name="Land M."/>
            <person name="Hauser L."/>
            <person name="Markowitz V."/>
            <person name="Cheng J.-F."/>
            <person name="Hugenholtz P."/>
            <person name="Woyke T."/>
            <person name="Wu D."/>
            <person name="Tindall B."/>
            <person name="Faehrich R."/>
            <person name="Brambilla E."/>
            <person name="Klenk H.-P."/>
            <person name="Eisen J.A."/>
        </authorList>
    </citation>
    <scope>NUCLEOTIDE SEQUENCE [LARGE SCALE GENOMIC DNA]</scope>
    <source>
        <strain evidence="7">ATCC 29530 / DSM 19594 / LMG 11500 / NCIMB 11436 / LSU 4</strain>
        <plasmid evidence="7">pRUNSL02</plasmid>
    </source>
</reference>
<gene>
    <name evidence="6" type="ordered locus">Runsl_5948</name>
</gene>
<dbReference type="KEGG" id="rsi:Runsl_5948"/>
<evidence type="ECO:0000259" key="3">
    <source>
        <dbReference type="Pfam" id="PF00394"/>
    </source>
</evidence>
<organism evidence="6 7">
    <name type="scientific">Runella slithyformis (strain ATCC 29530 / DSM 19594 / LMG 11500 / NCIMB 11436 / LSU 4)</name>
    <dbReference type="NCBI Taxonomy" id="761193"/>
    <lineage>
        <taxon>Bacteria</taxon>
        <taxon>Pseudomonadati</taxon>
        <taxon>Bacteroidota</taxon>
        <taxon>Cytophagia</taxon>
        <taxon>Cytophagales</taxon>
        <taxon>Spirosomataceae</taxon>
        <taxon>Runella</taxon>
    </lineage>
</organism>
<feature type="domain" description="Plastocyanin-like" evidence="5">
    <location>
        <begin position="69"/>
        <end position="181"/>
    </location>
</feature>
<dbReference type="InterPro" id="IPR002355">
    <property type="entry name" value="Cu_oxidase_Cu_BS"/>
</dbReference>
<sequence>MKRNDFLKTLGFGSAGLLIGESLLSSCMNHDMAAMDMTTAPTVVEGAFTTILPIPETITSGTALNARSQNAAIVAGKTGQVLGYKNGILGPTFRVQRGSTVTIPFINGLSEETNIHWHGLLVPAAMDGHPSQMVTAGQSFNYTFKIDQAANMAWYHPHPHEKTGKQVFTGLAGMFIVESPEEKALNLPSDAYELPLVIQDKRLDANGAIMYSPTLEEVMIGYMGETITVNGVSSPFQPVTTRMYRLRVLNGSNGRMYNLALSNGNSFLIIGSDGGLLTAPETVTSLLLAPGERADLLVDFSKIALNSEVYLQSNSFSGVSSQGSQTFKILKFMVNKTETDTFKMPTSLNSITPLSTASATKTRTFDIGVMMDMTSGSHGGTMAMKGMHTINGKIFNMDRIDEIVALNSTEIWEFDNTNGDEPHPMHLHGTFFQVSSRTGGRGNILSHEKGLKDTVLVMPGEKVRIITKFEKVGKFVFHCHNLEHEDDGMMLNFEVK</sequence>
<evidence type="ECO:0000313" key="7">
    <source>
        <dbReference type="Proteomes" id="UP000000493"/>
    </source>
</evidence>
<dbReference type="PANTHER" id="PTHR48267:SF1">
    <property type="entry name" value="BILIRUBIN OXIDASE"/>
    <property type="match status" value="1"/>
</dbReference>
<dbReference type="InterPro" id="IPR011707">
    <property type="entry name" value="Cu-oxidase-like_N"/>
</dbReference>
<keyword evidence="7" id="KW-1185">Reference proteome</keyword>
<dbReference type="RefSeq" id="WP_013931266.1">
    <property type="nucleotide sequence ID" value="NC_015704.1"/>
</dbReference>
<dbReference type="Proteomes" id="UP000000493">
    <property type="component" value="Plasmid pRUNSL02"/>
</dbReference>